<dbReference type="FunFam" id="3.90.228.10:FF:000002">
    <property type="entry name" value="Poly [ADP-ribose] polymerase"/>
    <property type="match status" value="1"/>
</dbReference>
<keyword evidence="22 30" id="KW-0539">Nucleus</keyword>
<dbReference type="Gene3D" id="3.30.1740.10">
    <property type="entry name" value="Zinc finger, PARP-type"/>
    <property type="match status" value="2"/>
</dbReference>
<dbReference type="PROSITE" id="PS51059">
    <property type="entry name" value="PARP_CATALYTIC"/>
    <property type="match status" value="1"/>
</dbReference>
<dbReference type="InterPro" id="IPR036616">
    <property type="entry name" value="Poly(ADP-ribose)pol_reg_dom_sf"/>
</dbReference>
<feature type="compositionally biased region" description="Basic and acidic residues" evidence="32">
    <location>
        <begin position="207"/>
        <end position="224"/>
    </location>
</feature>
<comment type="catalytic activity">
    <reaction evidence="29">
        <text>L-seryl-[protein] + NAD(+) = O-(ADP-D-ribosyl)-L-seryl-[protein] + nicotinamide + H(+)</text>
        <dbReference type="Rhea" id="RHEA:58232"/>
        <dbReference type="Rhea" id="RHEA-COMP:9863"/>
        <dbReference type="Rhea" id="RHEA-COMP:15091"/>
        <dbReference type="ChEBI" id="CHEBI:15378"/>
        <dbReference type="ChEBI" id="CHEBI:17154"/>
        <dbReference type="ChEBI" id="CHEBI:29999"/>
        <dbReference type="ChEBI" id="CHEBI:57540"/>
        <dbReference type="ChEBI" id="CHEBI:142556"/>
    </reaction>
    <physiologicalReaction direction="left-to-right" evidence="29">
        <dbReference type="Rhea" id="RHEA:58233"/>
    </physiologicalReaction>
</comment>
<feature type="compositionally biased region" description="Gly residues" evidence="32">
    <location>
        <begin position="86"/>
        <end position="97"/>
    </location>
</feature>
<feature type="region of interest" description="Disordered" evidence="32">
    <location>
        <begin position="83"/>
        <end position="105"/>
    </location>
</feature>
<keyword evidence="15" id="KW-0863">Zinc-finger</keyword>
<dbReference type="SMART" id="SM01335">
    <property type="entry name" value="PADR1"/>
    <property type="match status" value="1"/>
</dbReference>
<keyword evidence="39" id="KW-1185">Reference proteome</keyword>
<evidence type="ECO:0000256" key="14">
    <source>
        <dbReference type="ARBA" id="ARBA00022765"/>
    </source>
</evidence>
<dbReference type="GO" id="GO:0008270">
    <property type="term" value="F:zinc ion binding"/>
    <property type="evidence" value="ECO:0007669"/>
    <property type="project" value="UniProtKB-KW"/>
</dbReference>
<evidence type="ECO:0000256" key="21">
    <source>
        <dbReference type="ARBA" id="ARBA00023163"/>
    </source>
</evidence>
<sequence length="992" mass="111249">MSDHHDLPFKAEYAKSDRSSCKACKSNISKDSLRLATMVQSPHFDGKIPNWFHFACFWKRAKVAQPDDIHGFHSLRWEDQQKVKGKIGGGGGGGGDGDATDGGNSDATMFTTEYAKSNRSTCRGCEDKIDKGLIRVSKKEFDSQRAKMYGPQELWHHVDCFVDKKDELEFNVDIKQITGFKSLKKEDQEELVKKLGGAGPAKKRKGDTKSEAPAKKVKMEETEEEKQLREQSALIWKYRDLLIKNVSNQAMKLMLELNEQNVPPGESKLLDAMSDCLTFGALERCPECKEGQFYYTNEGYKCSGNMTAWTKCMNIIKNPKRKAFKVPKEFHDVEFLKKYKYKPNTRIFPVVKVSAIEGPVRDSVDGVLATDKPLDQMKFVIIGKTKKSKAVLTKEISNLGGTVVSKPDGSVAACISTKNEVDKKSKGIKEAEKADVHVVSEDFLEDLKAGEVVAHILKHSLSTWGSDPATRIGDIKPKTLPKKSAYKSGMTAKEEAMFTKSVPTKKKMTVKGGAAVDPDSELEDVAHVIEERGSVYSAVLGMVDIVKGTNSYYKLQALEKDKGSGWYLFRSWGRVGTTIGGNKCEKQGSRAAAINSFKTMYAEKTNNDWDNRANFEKFPNKFYPLDIDYGQDDENIKNLDDSRAGSKLPKSVQDVICAIFDIDQMKKAMVEFEIDLKKMPLGKLSRRQIQSAYSVLTELNTLIDTKGSQNKFLDASNRFYTLIPHDFGMKKPPLLDTPEIIKMKTEMLDNLLDIEVAYSLLKGGDEGANPIDAHYKKLKCSMDPMKKSDMYDRLVKYVENTHAATHNQYTLQVEDIFEIKREGEEEKYQPFEDLHNRQLLWHGSRTTNYAGILSQGLRIAPPEAPVTGYMFGKGVYFADMVSKSANYCRASKTDSTAYMLLCEVALGNPHELLASSYVTSLPKGKHSTKGCGMTVPDEKGAYVTEDGVKIPMGKGTNATIGRSSLLYNEYIVYDTAQIKMKYMLKMKFNFKW</sequence>
<dbReference type="FunFam" id="2.20.25.630:FF:000001">
    <property type="entry name" value="Poly [ADP-ribose] polymerase"/>
    <property type="match status" value="1"/>
</dbReference>
<protein>
    <recommendedName>
        <fullName evidence="30 31">Poly [ADP-ribose] polymerase</fullName>
        <ecNumber evidence="30">2.4.2.30</ecNumber>
    </recommendedName>
</protein>
<accession>A0AAN8Q028</accession>
<feature type="region of interest" description="Disordered" evidence="32">
    <location>
        <begin position="194"/>
        <end position="224"/>
    </location>
</feature>
<keyword evidence="11" id="KW-0548">Nucleotidyltransferase</keyword>
<keyword evidence="5" id="KW-0963">Cytoplasm</keyword>
<dbReference type="GO" id="GO:0005730">
    <property type="term" value="C:nucleolus"/>
    <property type="evidence" value="ECO:0007669"/>
    <property type="project" value="UniProtKB-SubCell"/>
</dbReference>
<dbReference type="GO" id="GO:0003950">
    <property type="term" value="F:NAD+ poly-ADP-ribosyltransferase activity"/>
    <property type="evidence" value="ECO:0007669"/>
    <property type="project" value="UniProtKB-UniRule"/>
</dbReference>
<reference evidence="38 39" key="1">
    <citation type="submission" date="2024-01" db="EMBL/GenBank/DDBJ databases">
        <title>The genome of the rayed Mediterranean limpet Patella caerulea (Linnaeus, 1758).</title>
        <authorList>
            <person name="Anh-Thu Weber A."/>
            <person name="Halstead-Nussloch G."/>
        </authorList>
    </citation>
    <scope>NUCLEOTIDE SEQUENCE [LARGE SCALE GENOMIC DNA]</scope>
    <source>
        <strain evidence="38">AATW-2023a</strain>
        <tissue evidence="38">Whole specimen</tissue>
    </source>
</reference>
<evidence type="ECO:0000256" key="15">
    <source>
        <dbReference type="ARBA" id="ARBA00022771"/>
    </source>
</evidence>
<dbReference type="Pfam" id="PF08063">
    <property type="entry name" value="Zn_ribbon_PADR1"/>
    <property type="match status" value="1"/>
</dbReference>
<evidence type="ECO:0000256" key="29">
    <source>
        <dbReference type="ARBA" id="ARBA00048575"/>
    </source>
</evidence>
<dbReference type="InterPro" id="IPR036930">
    <property type="entry name" value="WGR_dom_sf"/>
</dbReference>
<comment type="subcellular location">
    <subcellularLocation>
        <location evidence="1">Chromosome</location>
    </subcellularLocation>
    <subcellularLocation>
        <location evidence="2">Cytoplasm</location>
        <location evidence="2">Cytosol</location>
    </subcellularLocation>
    <subcellularLocation>
        <location evidence="3">Nucleus</location>
        <location evidence="3">Nucleolus</location>
    </subcellularLocation>
</comment>
<evidence type="ECO:0000313" key="38">
    <source>
        <dbReference type="EMBL" id="KAK6179955.1"/>
    </source>
</evidence>
<dbReference type="PIRSF" id="PIRSF000489">
    <property type="entry name" value="NAD_ADPRT"/>
    <property type="match status" value="1"/>
</dbReference>
<dbReference type="Pfam" id="PF00645">
    <property type="entry name" value="zf-PARP"/>
    <property type="match status" value="2"/>
</dbReference>
<evidence type="ECO:0000256" key="11">
    <source>
        <dbReference type="ARBA" id="ARBA00022695"/>
    </source>
</evidence>
<evidence type="ECO:0000259" key="34">
    <source>
        <dbReference type="PROSITE" id="PS50172"/>
    </source>
</evidence>
<dbReference type="InterPro" id="IPR004102">
    <property type="entry name" value="Poly(ADP-ribose)pol_reg_dom"/>
</dbReference>
<evidence type="ECO:0000259" key="35">
    <source>
        <dbReference type="PROSITE" id="PS51059"/>
    </source>
</evidence>
<dbReference type="Gene3D" id="3.90.228.10">
    <property type="match status" value="1"/>
</dbReference>
<dbReference type="GO" id="GO:1990404">
    <property type="term" value="F:NAD+-protein mono-ADP-ribosyltransferase activity"/>
    <property type="evidence" value="ECO:0007669"/>
    <property type="project" value="TreeGrafter"/>
</dbReference>
<feature type="domain" description="BRCT" evidence="34">
    <location>
        <begin position="369"/>
        <end position="446"/>
    </location>
</feature>
<evidence type="ECO:0000256" key="8">
    <source>
        <dbReference type="ARBA" id="ARBA00022588"/>
    </source>
</evidence>
<dbReference type="InterPro" id="IPR001510">
    <property type="entry name" value="Znf_PARP"/>
</dbReference>
<dbReference type="EC" id="2.4.2.30" evidence="30"/>
<dbReference type="CDD" id="cd01437">
    <property type="entry name" value="parp_like"/>
    <property type="match status" value="1"/>
</dbReference>
<evidence type="ECO:0000256" key="26">
    <source>
        <dbReference type="ARBA" id="ARBA00033987"/>
    </source>
</evidence>
<dbReference type="GO" id="GO:0051287">
    <property type="term" value="F:NAD binding"/>
    <property type="evidence" value="ECO:0007669"/>
    <property type="project" value="UniProtKB-UniRule"/>
</dbReference>
<dbReference type="SUPFAM" id="SSF57716">
    <property type="entry name" value="Glucocorticoid receptor-like (DNA-binding domain)"/>
    <property type="match status" value="2"/>
</dbReference>
<keyword evidence="9 30" id="KW-0328">Glycosyltransferase</keyword>
<dbReference type="Pfam" id="PF21728">
    <property type="entry name" value="PADR1_N"/>
    <property type="match status" value="1"/>
</dbReference>
<keyword evidence="13" id="KW-0677">Repeat</keyword>
<dbReference type="PANTHER" id="PTHR10459:SF112">
    <property type="entry name" value="POLY [ADP-RIBOSE] POLYMERASE 1"/>
    <property type="match status" value="1"/>
</dbReference>
<dbReference type="CDD" id="cd17747">
    <property type="entry name" value="BRCT_PARP1"/>
    <property type="match status" value="1"/>
</dbReference>
<dbReference type="EMBL" id="JAZGQO010000008">
    <property type="protein sequence ID" value="KAK6179955.1"/>
    <property type="molecule type" value="Genomic_DNA"/>
</dbReference>
<evidence type="ECO:0000256" key="19">
    <source>
        <dbReference type="ARBA" id="ARBA00023027"/>
    </source>
</evidence>
<evidence type="ECO:0000256" key="6">
    <source>
        <dbReference type="ARBA" id="ARBA00022499"/>
    </source>
</evidence>
<dbReference type="InterPro" id="IPR008893">
    <property type="entry name" value="WGR_domain"/>
</dbReference>
<keyword evidence="20 30" id="KW-0238">DNA-binding</keyword>
<dbReference type="InterPro" id="IPR038650">
    <property type="entry name" value="PADR1_C_dom_sf"/>
</dbReference>
<evidence type="ECO:0000259" key="37">
    <source>
        <dbReference type="PROSITE" id="PS51977"/>
    </source>
</evidence>
<evidence type="ECO:0000256" key="23">
    <source>
        <dbReference type="ARBA" id="ARBA00024159"/>
    </source>
</evidence>
<dbReference type="GO" id="GO:0045087">
    <property type="term" value="P:innate immune response"/>
    <property type="evidence" value="ECO:0007669"/>
    <property type="project" value="UniProtKB-KW"/>
</dbReference>
<dbReference type="InterPro" id="IPR008288">
    <property type="entry name" value="PARP"/>
</dbReference>
<dbReference type="PROSITE" id="PS50064">
    <property type="entry name" value="ZF_PARP_2"/>
    <property type="match status" value="2"/>
</dbReference>
<evidence type="ECO:0000256" key="20">
    <source>
        <dbReference type="ARBA" id="ARBA00023125"/>
    </source>
</evidence>
<evidence type="ECO:0000256" key="31">
    <source>
        <dbReference type="RuleBase" id="RU362114"/>
    </source>
</evidence>
<dbReference type="Gene3D" id="3.40.50.10190">
    <property type="entry name" value="BRCT domain"/>
    <property type="match status" value="1"/>
</dbReference>
<proteinExistence type="inferred from homology"/>
<dbReference type="InterPro" id="IPR049296">
    <property type="entry name" value="PARP1-like_PADR1_N"/>
</dbReference>
<keyword evidence="12 30" id="KW-0479">Metal-binding</keyword>
<dbReference type="GO" id="GO:0006302">
    <property type="term" value="P:double-strand break repair"/>
    <property type="evidence" value="ECO:0007669"/>
    <property type="project" value="TreeGrafter"/>
</dbReference>
<gene>
    <name evidence="38" type="ORF">SNE40_012198</name>
</gene>
<comment type="catalytic activity">
    <reaction evidence="27">
        <text>L-histidyl-[protein] + NAD(+) = N(tele)-(ADP-D-ribosyl)-L-histidyl-[protein] + nicotinamide + H(+)</text>
        <dbReference type="Rhea" id="RHEA:72071"/>
        <dbReference type="Rhea" id="RHEA-COMP:9745"/>
        <dbReference type="Rhea" id="RHEA-COMP:18085"/>
        <dbReference type="ChEBI" id="CHEBI:15378"/>
        <dbReference type="ChEBI" id="CHEBI:17154"/>
        <dbReference type="ChEBI" id="CHEBI:29979"/>
        <dbReference type="ChEBI" id="CHEBI:57540"/>
        <dbReference type="ChEBI" id="CHEBI:191398"/>
    </reaction>
    <physiologicalReaction direction="left-to-right" evidence="27">
        <dbReference type="Rhea" id="RHEA:72072"/>
    </physiologicalReaction>
</comment>
<keyword evidence="21" id="KW-0804">Transcription</keyword>
<evidence type="ECO:0000256" key="17">
    <source>
        <dbReference type="ARBA" id="ARBA00022859"/>
    </source>
</evidence>
<comment type="similarity">
    <text evidence="25">Belongs to the ARTD/PARP family.</text>
</comment>
<evidence type="ECO:0000256" key="12">
    <source>
        <dbReference type="ARBA" id="ARBA00022723"/>
    </source>
</evidence>
<feature type="domain" description="PARP alpha-helical" evidence="36">
    <location>
        <begin position="645"/>
        <end position="762"/>
    </location>
</feature>
<evidence type="ECO:0000313" key="39">
    <source>
        <dbReference type="Proteomes" id="UP001347796"/>
    </source>
</evidence>
<dbReference type="Pfam" id="PF05406">
    <property type="entry name" value="WGR"/>
    <property type="match status" value="1"/>
</dbReference>
<dbReference type="SMART" id="SM00773">
    <property type="entry name" value="WGR"/>
    <property type="match status" value="1"/>
</dbReference>
<keyword evidence="10 30" id="KW-0808">Transferase</keyword>
<keyword evidence="18" id="KW-0805">Transcription regulation</keyword>
<dbReference type="Gene3D" id="1.10.20.130">
    <property type="match status" value="1"/>
</dbReference>
<dbReference type="Pfam" id="PF00533">
    <property type="entry name" value="BRCT"/>
    <property type="match status" value="1"/>
</dbReference>
<evidence type="ECO:0000256" key="28">
    <source>
        <dbReference type="ARBA" id="ARBA00048339"/>
    </source>
</evidence>
<dbReference type="GO" id="GO:0070212">
    <property type="term" value="P:protein poly-ADP-ribosylation"/>
    <property type="evidence" value="ECO:0007669"/>
    <property type="project" value="TreeGrafter"/>
</dbReference>
<comment type="catalytic activity">
    <reaction evidence="26 30">
        <text>NAD(+) + (ADP-D-ribosyl)n-acceptor = nicotinamide + (ADP-D-ribosyl)n+1-acceptor + H(+).</text>
        <dbReference type="EC" id="2.4.2.30"/>
    </reaction>
</comment>
<dbReference type="Pfam" id="PF00644">
    <property type="entry name" value="PARP"/>
    <property type="match status" value="1"/>
</dbReference>
<feature type="domain" description="PARP-type" evidence="33">
    <location>
        <begin position="110"/>
        <end position="199"/>
    </location>
</feature>
<feature type="domain" description="PARP catalytic" evidence="35">
    <location>
        <begin position="769"/>
        <end position="992"/>
    </location>
</feature>
<evidence type="ECO:0000256" key="27">
    <source>
        <dbReference type="ARBA" id="ARBA00048241"/>
    </source>
</evidence>
<dbReference type="PANTHER" id="PTHR10459">
    <property type="entry name" value="DNA LIGASE"/>
    <property type="match status" value="1"/>
</dbReference>
<dbReference type="InterPro" id="IPR012982">
    <property type="entry name" value="PARP1-like_PADR1_Zn_ribbon"/>
</dbReference>
<evidence type="ECO:0000256" key="32">
    <source>
        <dbReference type="SAM" id="MobiDB-lite"/>
    </source>
</evidence>
<evidence type="ECO:0000256" key="5">
    <source>
        <dbReference type="ARBA" id="ARBA00022490"/>
    </source>
</evidence>
<name>A0AAN8Q028_PATCE</name>
<comment type="caution">
    <text evidence="38">The sequence shown here is derived from an EMBL/GenBank/DDBJ whole genome shotgun (WGS) entry which is preliminary data.</text>
</comment>
<dbReference type="PROSITE" id="PS51060">
    <property type="entry name" value="PARP_ALPHA_HD"/>
    <property type="match status" value="1"/>
</dbReference>
<dbReference type="InterPro" id="IPR001357">
    <property type="entry name" value="BRCT_dom"/>
</dbReference>
<evidence type="ECO:0000256" key="24">
    <source>
        <dbReference type="ARBA" id="ARBA00024164"/>
    </source>
</evidence>
<dbReference type="Gene3D" id="1.20.142.10">
    <property type="entry name" value="Poly(ADP-ribose) polymerase, regulatory domain"/>
    <property type="match status" value="1"/>
</dbReference>
<dbReference type="InterPro" id="IPR036957">
    <property type="entry name" value="Znf_PARP_sf"/>
</dbReference>
<dbReference type="SUPFAM" id="SSF56399">
    <property type="entry name" value="ADP-ribosylation"/>
    <property type="match status" value="1"/>
</dbReference>
<keyword evidence="17" id="KW-0391">Immunity</keyword>
<dbReference type="FunFam" id="1.20.142.10:FF:000001">
    <property type="entry name" value="Poly [ADP-ribose] polymerase"/>
    <property type="match status" value="1"/>
</dbReference>
<dbReference type="Pfam" id="PF02877">
    <property type="entry name" value="PARP_reg"/>
    <property type="match status" value="1"/>
</dbReference>
<dbReference type="GO" id="GO:0003677">
    <property type="term" value="F:DNA binding"/>
    <property type="evidence" value="ECO:0007669"/>
    <property type="project" value="UniProtKB-UniRule"/>
</dbReference>
<dbReference type="SUPFAM" id="SSF142921">
    <property type="entry name" value="WGR domain-like"/>
    <property type="match status" value="1"/>
</dbReference>
<dbReference type="GO" id="GO:0005694">
    <property type="term" value="C:chromosome"/>
    <property type="evidence" value="ECO:0007669"/>
    <property type="project" value="UniProtKB-SubCell"/>
</dbReference>
<evidence type="ECO:0000256" key="2">
    <source>
        <dbReference type="ARBA" id="ARBA00004514"/>
    </source>
</evidence>
<feature type="domain" description="PARP-type" evidence="33">
    <location>
        <begin position="9"/>
        <end position="91"/>
    </location>
</feature>
<dbReference type="SMART" id="SM01336">
    <property type="entry name" value="zf-PARP"/>
    <property type="match status" value="2"/>
</dbReference>
<dbReference type="AlphaFoldDB" id="A0AAN8Q028"/>
<keyword evidence="16 30" id="KW-0862">Zinc</keyword>
<dbReference type="GO" id="GO:0016779">
    <property type="term" value="F:nucleotidyltransferase activity"/>
    <property type="evidence" value="ECO:0007669"/>
    <property type="project" value="UniProtKB-KW"/>
</dbReference>
<feature type="domain" description="WGR" evidence="37">
    <location>
        <begin position="525"/>
        <end position="622"/>
    </location>
</feature>
<dbReference type="PROSITE" id="PS52007">
    <property type="entry name" value="PADR1"/>
    <property type="match status" value="1"/>
</dbReference>
<organism evidence="38 39">
    <name type="scientific">Patella caerulea</name>
    <name type="common">Rayed Mediterranean limpet</name>
    <dbReference type="NCBI Taxonomy" id="87958"/>
    <lineage>
        <taxon>Eukaryota</taxon>
        <taxon>Metazoa</taxon>
        <taxon>Spiralia</taxon>
        <taxon>Lophotrochozoa</taxon>
        <taxon>Mollusca</taxon>
        <taxon>Gastropoda</taxon>
        <taxon>Patellogastropoda</taxon>
        <taxon>Patelloidea</taxon>
        <taxon>Patellidae</taxon>
        <taxon>Patella</taxon>
    </lineage>
</organism>
<dbReference type="SUPFAM" id="SSF47587">
    <property type="entry name" value="Domain of poly(ADP-ribose) polymerase"/>
    <property type="match status" value="1"/>
</dbReference>
<evidence type="ECO:0000259" key="36">
    <source>
        <dbReference type="PROSITE" id="PS51060"/>
    </source>
</evidence>
<keyword evidence="7" id="KW-0021">Allosteric enzyme</keyword>
<dbReference type="InterPro" id="IPR036420">
    <property type="entry name" value="BRCT_dom_sf"/>
</dbReference>
<dbReference type="PROSITE" id="PS00347">
    <property type="entry name" value="ZF_PARP_1"/>
    <property type="match status" value="1"/>
</dbReference>
<evidence type="ECO:0000256" key="30">
    <source>
        <dbReference type="PIRNR" id="PIRNR000489"/>
    </source>
</evidence>
<comment type="catalytic activity">
    <reaction evidence="28">
        <text>L-tyrosyl-[protein] + NAD(+) = O-(ADP-D-ribosyl)-L-tyrosyl-[protein] + nicotinamide + H(+)</text>
        <dbReference type="Rhea" id="RHEA:58236"/>
        <dbReference type="Rhea" id="RHEA-COMP:10136"/>
        <dbReference type="Rhea" id="RHEA-COMP:15092"/>
        <dbReference type="ChEBI" id="CHEBI:15378"/>
        <dbReference type="ChEBI" id="CHEBI:17154"/>
        <dbReference type="ChEBI" id="CHEBI:46858"/>
        <dbReference type="ChEBI" id="CHEBI:57540"/>
        <dbReference type="ChEBI" id="CHEBI:142557"/>
    </reaction>
    <physiologicalReaction direction="left-to-right" evidence="28">
        <dbReference type="Rhea" id="RHEA:58237"/>
    </physiologicalReaction>
</comment>
<keyword evidence="6" id="KW-1017">Isopeptide bond</keyword>
<evidence type="ECO:0000256" key="25">
    <source>
        <dbReference type="ARBA" id="ARBA00024347"/>
    </source>
</evidence>
<dbReference type="CDD" id="cd08001">
    <property type="entry name" value="WGR_PARP1_like"/>
    <property type="match status" value="1"/>
</dbReference>
<evidence type="ECO:0000256" key="9">
    <source>
        <dbReference type="ARBA" id="ARBA00022676"/>
    </source>
</evidence>
<evidence type="ECO:0000256" key="7">
    <source>
        <dbReference type="ARBA" id="ARBA00022533"/>
    </source>
</evidence>
<dbReference type="SMART" id="SM00292">
    <property type="entry name" value="BRCT"/>
    <property type="match status" value="1"/>
</dbReference>
<evidence type="ECO:0000256" key="22">
    <source>
        <dbReference type="ARBA" id="ARBA00023242"/>
    </source>
</evidence>
<evidence type="ECO:0000256" key="16">
    <source>
        <dbReference type="ARBA" id="ARBA00022833"/>
    </source>
</evidence>
<keyword evidence="19 30" id="KW-0520">NAD</keyword>
<evidence type="ECO:0000256" key="18">
    <source>
        <dbReference type="ARBA" id="ARBA00023015"/>
    </source>
</evidence>
<keyword evidence="8" id="KW-0399">Innate immunity</keyword>
<dbReference type="InterPro" id="IPR050800">
    <property type="entry name" value="ARTD/PARP"/>
</dbReference>
<keyword evidence="4" id="KW-0158">Chromosome</keyword>
<dbReference type="GO" id="GO:0005829">
    <property type="term" value="C:cytosol"/>
    <property type="evidence" value="ECO:0007669"/>
    <property type="project" value="UniProtKB-SubCell"/>
</dbReference>
<evidence type="ECO:0000256" key="4">
    <source>
        <dbReference type="ARBA" id="ARBA00022454"/>
    </source>
</evidence>
<keyword evidence="14" id="KW-0013">ADP-ribosylation</keyword>
<evidence type="ECO:0000256" key="3">
    <source>
        <dbReference type="ARBA" id="ARBA00004604"/>
    </source>
</evidence>
<evidence type="ECO:0000256" key="10">
    <source>
        <dbReference type="ARBA" id="ARBA00022679"/>
    </source>
</evidence>
<dbReference type="PROSITE" id="PS51977">
    <property type="entry name" value="WGR"/>
    <property type="match status" value="1"/>
</dbReference>
<dbReference type="Proteomes" id="UP001347796">
    <property type="component" value="Unassembled WGS sequence"/>
</dbReference>
<dbReference type="InterPro" id="IPR012317">
    <property type="entry name" value="Poly(ADP-ribose)pol_cat_dom"/>
</dbReference>
<dbReference type="PROSITE" id="PS50172">
    <property type="entry name" value="BRCT"/>
    <property type="match status" value="1"/>
</dbReference>
<evidence type="ECO:0000256" key="13">
    <source>
        <dbReference type="ARBA" id="ARBA00022737"/>
    </source>
</evidence>
<comment type="catalytic activity">
    <reaction evidence="23">
        <text>L-glutamyl-[protein] + NAD(+) = 5-O-(ADP-D-ribosyl)-L-glutamyl-[protein] + nicotinamide</text>
        <dbReference type="Rhea" id="RHEA:58224"/>
        <dbReference type="Rhea" id="RHEA-COMP:10208"/>
        <dbReference type="Rhea" id="RHEA-COMP:15089"/>
        <dbReference type="ChEBI" id="CHEBI:17154"/>
        <dbReference type="ChEBI" id="CHEBI:29973"/>
        <dbReference type="ChEBI" id="CHEBI:57540"/>
        <dbReference type="ChEBI" id="CHEBI:142540"/>
    </reaction>
    <physiologicalReaction direction="left-to-right" evidence="23">
        <dbReference type="Rhea" id="RHEA:58225"/>
    </physiologicalReaction>
</comment>
<dbReference type="Gene3D" id="2.20.25.630">
    <property type="match status" value="1"/>
</dbReference>
<evidence type="ECO:0000256" key="1">
    <source>
        <dbReference type="ARBA" id="ARBA00004286"/>
    </source>
</evidence>
<comment type="catalytic activity">
    <reaction evidence="24">
        <text>L-aspartyl-[protein] + NAD(+) = 4-O-(ADP-D-ribosyl)-L-aspartyl-[protein] + nicotinamide</text>
        <dbReference type="Rhea" id="RHEA:54424"/>
        <dbReference type="Rhea" id="RHEA-COMP:9867"/>
        <dbReference type="Rhea" id="RHEA-COMP:13832"/>
        <dbReference type="ChEBI" id="CHEBI:17154"/>
        <dbReference type="ChEBI" id="CHEBI:29961"/>
        <dbReference type="ChEBI" id="CHEBI:57540"/>
        <dbReference type="ChEBI" id="CHEBI:138102"/>
    </reaction>
    <physiologicalReaction direction="left-to-right" evidence="24">
        <dbReference type="Rhea" id="RHEA:54425"/>
    </physiologicalReaction>
</comment>
<dbReference type="FunFam" id="3.40.50.10190:FF:000051">
    <property type="entry name" value="Poly [ADP-ribose] polymerase"/>
    <property type="match status" value="1"/>
</dbReference>
<dbReference type="SUPFAM" id="SSF52113">
    <property type="entry name" value="BRCT domain"/>
    <property type="match status" value="1"/>
</dbReference>
<evidence type="ECO:0000259" key="33">
    <source>
        <dbReference type="PROSITE" id="PS50064"/>
    </source>
</evidence>